<dbReference type="GO" id="GO:0009055">
    <property type="term" value="F:electron transfer activity"/>
    <property type="evidence" value="ECO:0007669"/>
    <property type="project" value="TreeGrafter"/>
</dbReference>
<evidence type="ECO:0000256" key="6">
    <source>
        <dbReference type="ARBA" id="ARBA00023136"/>
    </source>
</evidence>
<evidence type="ECO:0000256" key="7">
    <source>
        <dbReference type="SAM" id="Phobius"/>
    </source>
</evidence>
<evidence type="ECO:0000256" key="5">
    <source>
        <dbReference type="ARBA" id="ARBA00022989"/>
    </source>
</evidence>
<dbReference type="Proteomes" id="UP000199152">
    <property type="component" value="Unassembled WGS sequence"/>
</dbReference>
<comment type="subcellular location">
    <subcellularLocation>
        <location evidence="1">Cell membrane</location>
        <topology evidence="1">Multi-pass membrane protein</topology>
    </subcellularLocation>
</comment>
<evidence type="ECO:0000313" key="8">
    <source>
        <dbReference type="EMBL" id="SFL95470.1"/>
    </source>
</evidence>
<organism evidence="8 9">
    <name type="scientific">Geodermatophilus ruber</name>
    <dbReference type="NCBI Taxonomy" id="504800"/>
    <lineage>
        <taxon>Bacteria</taxon>
        <taxon>Bacillati</taxon>
        <taxon>Actinomycetota</taxon>
        <taxon>Actinomycetes</taxon>
        <taxon>Geodermatophilales</taxon>
        <taxon>Geodermatophilaceae</taxon>
        <taxon>Geodermatophilus</taxon>
    </lineage>
</organism>
<protein>
    <submittedName>
        <fullName evidence="8">Cytochrome d ubiquinol oxidase subunit II</fullName>
    </submittedName>
</protein>
<evidence type="ECO:0000256" key="2">
    <source>
        <dbReference type="ARBA" id="ARBA00007543"/>
    </source>
</evidence>
<dbReference type="STRING" id="504800.SAMN04488085_1273"/>
<dbReference type="InterPro" id="IPR003317">
    <property type="entry name" value="Cyt-d_oxidase_su2"/>
</dbReference>
<reference evidence="9" key="1">
    <citation type="submission" date="2016-10" db="EMBL/GenBank/DDBJ databases">
        <authorList>
            <person name="Varghese N."/>
            <person name="Submissions S."/>
        </authorList>
    </citation>
    <scope>NUCLEOTIDE SEQUENCE [LARGE SCALE GENOMIC DNA]</scope>
    <source>
        <strain evidence="9">DSM 45317</strain>
    </source>
</reference>
<feature type="transmembrane region" description="Helical" evidence="7">
    <location>
        <begin position="7"/>
        <end position="27"/>
    </location>
</feature>
<keyword evidence="4 7" id="KW-0812">Transmembrane</keyword>
<keyword evidence="6 7" id="KW-0472">Membrane</keyword>
<dbReference type="Pfam" id="PF02322">
    <property type="entry name" value="Cyt_bd_oxida_II"/>
    <property type="match status" value="1"/>
</dbReference>
<evidence type="ECO:0000256" key="3">
    <source>
        <dbReference type="ARBA" id="ARBA00022475"/>
    </source>
</evidence>
<accession>A0A1I4LWX4</accession>
<keyword evidence="9" id="KW-1185">Reference proteome</keyword>
<evidence type="ECO:0000313" key="9">
    <source>
        <dbReference type="Proteomes" id="UP000199152"/>
    </source>
</evidence>
<feature type="transmembrane region" description="Helical" evidence="7">
    <location>
        <begin position="307"/>
        <end position="326"/>
    </location>
</feature>
<feature type="transmembrane region" description="Helical" evidence="7">
    <location>
        <begin position="80"/>
        <end position="101"/>
    </location>
</feature>
<dbReference type="AlphaFoldDB" id="A0A1I4LWX4"/>
<feature type="transmembrane region" description="Helical" evidence="7">
    <location>
        <begin position="237"/>
        <end position="257"/>
    </location>
</feature>
<dbReference type="EMBL" id="FOSW01000027">
    <property type="protein sequence ID" value="SFL95470.1"/>
    <property type="molecule type" value="Genomic_DNA"/>
</dbReference>
<dbReference type="RefSeq" id="WP_177212964.1">
    <property type="nucleotide sequence ID" value="NZ_FOSW01000027.1"/>
</dbReference>
<keyword evidence="5 7" id="KW-1133">Transmembrane helix</keyword>
<feature type="transmembrane region" description="Helical" evidence="7">
    <location>
        <begin position="164"/>
        <end position="185"/>
    </location>
</feature>
<feature type="transmembrane region" description="Helical" evidence="7">
    <location>
        <begin position="205"/>
        <end position="225"/>
    </location>
</feature>
<keyword evidence="3" id="KW-1003">Cell membrane</keyword>
<proteinExistence type="inferred from homology"/>
<dbReference type="GO" id="GO:0016682">
    <property type="term" value="F:oxidoreductase activity, acting on diphenols and related substances as donors, oxygen as acceptor"/>
    <property type="evidence" value="ECO:0007669"/>
    <property type="project" value="TreeGrafter"/>
</dbReference>
<dbReference type="GO" id="GO:0005886">
    <property type="term" value="C:plasma membrane"/>
    <property type="evidence" value="ECO:0007669"/>
    <property type="project" value="UniProtKB-SubCell"/>
</dbReference>
<evidence type="ECO:0000256" key="1">
    <source>
        <dbReference type="ARBA" id="ARBA00004651"/>
    </source>
</evidence>
<comment type="similarity">
    <text evidence="2">Belongs to the cytochrome ubiquinol oxidase subunit 2 family.</text>
</comment>
<dbReference type="InParanoid" id="A0A1I4LWX4"/>
<dbReference type="PANTHER" id="PTHR43141:SF4">
    <property type="entry name" value="CYTOCHROME BD2 SUBUNIT II"/>
    <property type="match status" value="1"/>
</dbReference>
<dbReference type="GO" id="GO:0070069">
    <property type="term" value="C:cytochrome complex"/>
    <property type="evidence" value="ECO:0007669"/>
    <property type="project" value="TreeGrafter"/>
</dbReference>
<gene>
    <name evidence="8" type="ORF">SAMN04488085_1273</name>
</gene>
<name>A0A1I4LWX4_9ACTN</name>
<sequence>MTPAPETLAVATILLAVMAAYALFAGADFGGGIWDLLAGGPERGARPRAAIDASITPVWEGNQVWTVFGLVLLWTAFPPAFAAVMTTLFIPIAVGVFGILVRGVGFAFRHEAERLPTKALTGALFAAASLLTPFFFGTAVGAVATGQVPADGSGSSVGSWTTPTALLTGTLFVAACAYVAAVYLVGDSHRRDQPDLVRYFSRRALAAGVLTGALAAVNLVLLHGSAPYLFDRLTGPALPLVVASVVAGIAALVVIVLQRPWALRTLAAIAVATVVGGWGWAQYPYLLPPSLTLAAGSAPVATMRAELAVAALVVVIVAPSYGYLLWLQQHDRLQEIPTTAELREEAAGRSTAEAARQPAAR</sequence>
<feature type="transmembrane region" description="Helical" evidence="7">
    <location>
        <begin position="122"/>
        <end position="144"/>
    </location>
</feature>
<feature type="transmembrane region" description="Helical" evidence="7">
    <location>
        <begin position="266"/>
        <end position="287"/>
    </location>
</feature>
<evidence type="ECO:0000256" key="4">
    <source>
        <dbReference type="ARBA" id="ARBA00022692"/>
    </source>
</evidence>
<dbReference type="GO" id="GO:0019646">
    <property type="term" value="P:aerobic electron transport chain"/>
    <property type="evidence" value="ECO:0007669"/>
    <property type="project" value="TreeGrafter"/>
</dbReference>
<dbReference type="PANTHER" id="PTHR43141">
    <property type="entry name" value="CYTOCHROME BD2 SUBUNIT II"/>
    <property type="match status" value="1"/>
</dbReference>